<sequence length="135" mass="14780">MSTAERFRFATPTYFPAAVPWDLLGTMSKKVMRKEFDFELGIHTTYLVGCCLTIADQNKIPLPPPMFQSSNPALGEGRCCEEMSAAIDKILADHSKDNNPTTAGYAAPSMNPMALIAIIQMAIQIMSLLGKPKPE</sequence>
<dbReference type="EMBL" id="LR796422">
    <property type="protein sequence ID" value="CAB4142385.1"/>
    <property type="molecule type" value="Genomic_DNA"/>
</dbReference>
<protein>
    <submittedName>
        <fullName evidence="1">Uncharacterized protein</fullName>
    </submittedName>
</protein>
<accession>A0A6J5M5W4</accession>
<name>A0A6J5M5W4_9CAUD</name>
<reference evidence="1" key="1">
    <citation type="submission" date="2020-04" db="EMBL/GenBank/DDBJ databases">
        <authorList>
            <person name="Chiriac C."/>
            <person name="Salcher M."/>
            <person name="Ghai R."/>
            <person name="Kavagutti S V."/>
        </authorList>
    </citation>
    <scope>NUCLEOTIDE SEQUENCE</scope>
</reference>
<proteinExistence type="predicted"/>
<evidence type="ECO:0000313" key="1">
    <source>
        <dbReference type="EMBL" id="CAB4142385.1"/>
    </source>
</evidence>
<organism evidence="1">
    <name type="scientific">uncultured Caudovirales phage</name>
    <dbReference type="NCBI Taxonomy" id="2100421"/>
    <lineage>
        <taxon>Viruses</taxon>
        <taxon>Duplodnaviria</taxon>
        <taxon>Heunggongvirae</taxon>
        <taxon>Uroviricota</taxon>
        <taxon>Caudoviricetes</taxon>
        <taxon>Peduoviridae</taxon>
        <taxon>Maltschvirus</taxon>
        <taxon>Maltschvirus maltsch</taxon>
    </lineage>
</organism>
<gene>
    <name evidence="1" type="ORF">UFOVP448_2</name>
</gene>